<accession>A0A402CWK6</accession>
<gene>
    <name evidence="1" type="ORF">CCAX7_62610</name>
</gene>
<dbReference type="InterPro" id="IPR000866">
    <property type="entry name" value="AhpC/TSA"/>
</dbReference>
<dbReference type="Gene3D" id="3.40.30.10">
    <property type="entry name" value="Glutaredoxin"/>
    <property type="match status" value="1"/>
</dbReference>
<dbReference type="EMBL" id="AP025739">
    <property type="protein sequence ID" value="BDI34210.1"/>
    <property type="molecule type" value="Genomic_DNA"/>
</dbReference>
<sequence>MPATPSTMLALGASAADFHLPNVVTGEAVSLKDYSGAKALLVAFVSPHCPFVKHIQQELGQIARDYSDRGLHIAAISSNDAVAYPADSLENLKIWAQEQDYSFWVLFDEEQSVAKAYNAACTPDFFLFGADHKLVYRGQLDDSRPKNELPVTGKDLRAAIDAVLSGQSVSQEQRASIGCNIKWKAGNEPSYFQAPAPALAAA</sequence>
<evidence type="ECO:0000313" key="2">
    <source>
        <dbReference type="Proteomes" id="UP000287394"/>
    </source>
</evidence>
<dbReference type="CDD" id="cd02969">
    <property type="entry name" value="PRX_like1"/>
    <property type="match status" value="1"/>
</dbReference>
<dbReference type="SUPFAM" id="SSF52833">
    <property type="entry name" value="Thioredoxin-like"/>
    <property type="match status" value="1"/>
</dbReference>
<dbReference type="InterPro" id="IPR047262">
    <property type="entry name" value="PRX-like1"/>
</dbReference>
<dbReference type="Proteomes" id="UP000287394">
    <property type="component" value="Chromosome"/>
</dbReference>
<dbReference type="PANTHER" id="PTHR43640:SF1">
    <property type="entry name" value="THIOREDOXIN-DEPENDENT PEROXIREDOXIN"/>
    <property type="match status" value="1"/>
</dbReference>
<dbReference type="OrthoDB" id="9809746at2"/>
<dbReference type="PANTHER" id="PTHR43640">
    <property type="entry name" value="OS07G0260300 PROTEIN"/>
    <property type="match status" value="1"/>
</dbReference>
<evidence type="ECO:0000313" key="1">
    <source>
        <dbReference type="EMBL" id="BDI34210.1"/>
    </source>
</evidence>
<dbReference type="AlphaFoldDB" id="A0A402CWK6"/>
<dbReference type="InterPro" id="IPR013766">
    <property type="entry name" value="Thioredoxin_domain"/>
</dbReference>
<keyword evidence="2" id="KW-1185">Reference proteome</keyword>
<dbReference type="PROSITE" id="PS51352">
    <property type="entry name" value="THIOREDOXIN_2"/>
    <property type="match status" value="1"/>
</dbReference>
<dbReference type="RefSeq" id="WP_119321750.1">
    <property type="nucleotide sequence ID" value="NZ_AP025739.1"/>
</dbReference>
<organism evidence="1 2">
    <name type="scientific">Capsulimonas corticalis</name>
    <dbReference type="NCBI Taxonomy" id="2219043"/>
    <lineage>
        <taxon>Bacteria</taxon>
        <taxon>Bacillati</taxon>
        <taxon>Armatimonadota</taxon>
        <taxon>Armatimonadia</taxon>
        <taxon>Capsulimonadales</taxon>
        <taxon>Capsulimonadaceae</taxon>
        <taxon>Capsulimonas</taxon>
    </lineage>
</organism>
<reference evidence="1 2" key="1">
    <citation type="journal article" date="2019" name="Int. J. Syst. Evol. Microbiol.">
        <title>Capsulimonas corticalis gen. nov., sp. nov., an aerobic capsulated bacterium, of a novel bacterial order, Capsulimonadales ord. nov., of the class Armatimonadia of the phylum Armatimonadetes.</title>
        <authorList>
            <person name="Li J."/>
            <person name="Kudo C."/>
            <person name="Tonouchi A."/>
        </authorList>
    </citation>
    <scope>NUCLEOTIDE SEQUENCE [LARGE SCALE GENOMIC DNA]</scope>
    <source>
        <strain evidence="1 2">AX-7</strain>
    </source>
</reference>
<dbReference type="Pfam" id="PF00578">
    <property type="entry name" value="AhpC-TSA"/>
    <property type="match status" value="1"/>
</dbReference>
<protein>
    <submittedName>
        <fullName evidence="1">Thioredoxin family protein</fullName>
    </submittedName>
</protein>
<dbReference type="GO" id="GO:0016209">
    <property type="term" value="F:antioxidant activity"/>
    <property type="evidence" value="ECO:0007669"/>
    <property type="project" value="InterPro"/>
</dbReference>
<dbReference type="InterPro" id="IPR036249">
    <property type="entry name" value="Thioredoxin-like_sf"/>
</dbReference>
<proteinExistence type="predicted"/>
<dbReference type="KEGG" id="ccot:CCAX7_62610"/>
<name>A0A402CWK6_9BACT</name>
<dbReference type="GO" id="GO:0016491">
    <property type="term" value="F:oxidoreductase activity"/>
    <property type="evidence" value="ECO:0007669"/>
    <property type="project" value="InterPro"/>
</dbReference>